<name>A0ABY7QX65_9ACTN</name>
<dbReference type="InterPro" id="IPR025659">
    <property type="entry name" value="Tubby-like_C"/>
</dbReference>
<organism evidence="2 3">
    <name type="scientific">Cutibacterium equinum</name>
    <dbReference type="NCBI Taxonomy" id="3016342"/>
    <lineage>
        <taxon>Bacteria</taxon>
        <taxon>Bacillati</taxon>
        <taxon>Actinomycetota</taxon>
        <taxon>Actinomycetes</taxon>
        <taxon>Propionibacteriales</taxon>
        <taxon>Propionibacteriaceae</taxon>
        <taxon>Cutibacterium</taxon>
    </lineage>
</organism>
<evidence type="ECO:0000313" key="3">
    <source>
        <dbReference type="Proteomes" id="UP001212097"/>
    </source>
</evidence>
<reference evidence="2 3" key="2">
    <citation type="submission" date="2023-06" db="EMBL/GenBank/DDBJ databases">
        <title>The Gram-positive Non-spore-bearing Anaerobic Bacilli of Human Feces.</title>
        <authorList>
            <person name="Eggerth A.H."/>
        </authorList>
    </citation>
    <scope>NUCLEOTIDE SEQUENCE [LARGE SCALE GENOMIC DNA]</scope>
    <source>
        <strain evidence="2 3">CBA3108</strain>
    </source>
</reference>
<dbReference type="InterPro" id="IPR007612">
    <property type="entry name" value="LOR"/>
</dbReference>
<evidence type="ECO:0008006" key="4">
    <source>
        <dbReference type="Google" id="ProtNLM"/>
    </source>
</evidence>
<dbReference type="SUPFAM" id="SSF54518">
    <property type="entry name" value="Tubby C-terminal domain-like"/>
    <property type="match status" value="1"/>
</dbReference>
<evidence type="ECO:0000256" key="1">
    <source>
        <dbReference type="ARBA" id="ARBA00005437"/>
    </source>
</evidence>
<reference evidence="2 3" key="1">
    <citation type="submission" date="2023-01" db="EMBL/GenBank/DDBJ databases">
        <authorList>
            <person name="Lee S.H."/>
            <person name="Jung H.S."/>
            <person name="Yun J.U."/>
        </authorList>
    </citation>
    <scope>NUCLEOTIDE SEQUENCE [LARGE SCALE GENOMIC DNA]</scope>
    <source>
        <strain evidence="2 3">CBA3108</strain>
    </source>
</reference>
<proteinExistence type="inferred from homology"/>
<sequence length="180" mass="19660">MNLLSYDQILMRQLKSIRTTEFTIETPDGQPVGRVVTLGSGVKHLFMGGRELDVCELDGTLVLKVVDPVNLGRDRMSIFGPDGSQIAELSQIYTLSKPKIEIQVVTGERLVLRGDGSKTEFTVEGEGGVLAFVKRGGSPKDLMMRRGNYAMTFAPGSSPMHRAVVIGAMIGFNLMNAKER</sequence>
<evidence type="ECO:0000313" key="2">
    <source>
        <dbReference type="EMBL" id="WCC79591.1"/>
    </source>
</evidence>
<dbReference type="RefSeq" id="WP_271417782.1">
    <property type="nucleotide sequence ID" value="NZ_CP115668.1"/>
</dbReference>
<dbReference type="Pfam" id="PF04525">
    <property type="entry name" value="LOR"/>
    <property type="match status" value="1"/>
</dbReference>
<accession>A0ABY7QX65</accession>
<dbReference type="EMBL" id="CP115668">
    <property type="protein sequence ID" value="WCC79591.1"/>
    <property type="molecule type" value="Genomic_DNA"/>
</dbReference>
<comment type="similarity">
    <text evidence="1">Belongs to the LOR family.</text>
</comment>
<dbReference type="Gene3D" id="2.40.160.200">
    <property type="entry name" value="LURP1-related"/>
    <property type="match status" value="1"/>
</dbReference>
<protein>
    <recommendedName>
        <fullName evidence="4">Scramblase</fullName>
    </recommendedName>
</protein>
<dbReference type="InterPro" id="IPR038595">
    <property type="entry name" value="LOR_sf"/>
</dbReference>
<dbReference type="Proteomes" id="UP001212097">
    <property type="component" value="Chromosome"/>
</dbReference>
<keyword evidence="3" id="KW-1185">Reference proteome</keyword>
<gene>
    <name evidence="2" type="ORF">O6R08_08785</name>
</gene>